<dbReference type="Proteomes" id="UP000053411">
    <property type="component" value="Unassembled WGS sequence"/>
</dbReference>
<dbReference type="RefSeq" id="XP_016627798.1">
    <property type="nucleotide sequence ID" value="XM_016781073.1"/>
</dbReference>
<dbReference type="GeneID" id="27716327"/>
<keyword evidence="3" id="KW-1185">Reference proteome</keyword>
<proteinExistence type="predicted"/>
<protein>
    <recommendedName>
        <fullName evidence="4">Kazal-like domain-containing protein</fullName>
    </recommendedName>
</protein>
<reference evidence="2 3" key="1">
    <citation type="submission" date="2015-01" db="EMBL/GenBank/DDBJ databases">
        <title>The Genome Sequence of Fonsecaea multimorphosa CBS 102226.</title>
        <authorList>
            <consortium name="The Broad Institute Genomics Platform"/>
            <person name="Cuomo C."/>
            <person name="de Hoog S."/>
            <person name="Gorbushina A."/>
            <person name="Stielow B."/>
            <person name="Teixiera M."/>
            <person name="Abouelleil A."/>
            <person name="Chapman S.B."/>
            <person name="Priest M."/>
            <person name="Young S.K."/>
            <person name="Wortman J."/>
            <person name="Nusbaum C."/>
            <person name="Birren B."/>
        </authorList>
    </citation>
    <scope>NUCLEOTIDE SEQUENCE [LARGE SCALE GENOMIC DNA]</scope>
    <source>
        <strain evidence="2 3">CBS 102226</strain>
    </source>
</reference>
<feature type="chain" id="PRO_5002243208" description="Kazal-like domain-containing protein" evidence="1">
    <location>
        <begin position="20"/>
        <end position="62"/>
    </location>
</feature>
<dbReference type="VEuPathDB" id="FungiDB:Z520_10581"/>
<evidence type="ECO:0000313" key="2">
    <source>
        <dbReference type="EMBL" id="KIX93675.1"/>
    </source>
</evidence>
<dbReference type="EMBL" id="KN848092">
    <property type="protein sequence ID" value="KIX93675.1"/>
    <property type="molecule type" value="Genomic_DNA"/>
</dbReference>
<gene>
    <name evidence="2" type="ORF">Z520_10581</name>
</gene>
<accession>A0A0D2GVM9</accession>
<organism evidence="2 3">
    <name type="scientific">Fonsecaea multimorphosa CBS 102226</name>
    <dbReference type="NCBI Taxonomy" id="1442371"/>
    <lineage>
        <taxon>Eukaryota</taxon>
        <taxon>Fungi</taxon>
        <taxon>Dikarya</taxon>
        <taxon>Ascomycota</taxon>
        <taxon>Pezizomycotina</taxon>
        <taxon>Eurotiomycetes</taxon>
        <taxon>Chaetothyriomycetidae</taxon>
        <taxon>Chaetothyriales</taxon>
        <taxon>Herpotrichiellaceae</taxon>
        <taxon>Fonsecaea</taxon>
    </lineage>
</organism>
<keyword evidence="1" id="KW-0732">Signal</keyword>
<dbReference type="AlphaFoldDB" id="A0A0D2GVM9"/>
<feature type="signal peptide" evidence="1">
    <location>
        <begin position="1"/>
        <end position="19"/>
    </location>
</feature>
<dbReference type="OrthoDB" id="4146045at2759"/>
<sequence>MHITALLAFLAFLFALASADNDHDADDFCIAACQKVKGGSMTISSPTCPGVTGNYCYNNCEW</sequence>
<evidence type="ECO:0008006" key="4">
    <source>
        <dbReference type="Google" id="ProtNLM"/>
    </source>
</evidence>
<evidence type="ECO:0000256" key="1">
    <source>
        <dbReference type="SAM" id="SignalP"/>
    </source>
</evidence>
<evidence type="ECO:0000313" key="3">
    <source>
        <dbReference type="Proteomes" id="UP000053411"/>
    </source>
</evidence>
<name>A0A0D2GVM9_9EURO</name>